<dbReference type="PANTHER" id="PTHR47027">
    <property type="entry name" value="REVERSE TRANSCRIPTASE DOMAIN-CONTAINING PROTEIN"/>
    <property type="match status" value="1"/>
</dbReference>
<evidence type="ECO:0000313" key="4">
    <source>
        <dbReference type="WBParaSite" id="DME_0001012201-mRNA-1"/>
    </source>
</evidence>
<sequence length="97" mass="10823">MGTACRYSRSVQISQEHSIIDLEYADDVVLFADSYDEMQVMLNNVSETTARIGLTINVVPDFKYLGSTLIPNGQAKDDITTRITAGRNAFFRLTKSL</sequence>
<dbReference type="AlphaFoldDB" id="A0A0N4UQ54"/>
<organism evidence="2 4">
    <name type="scientific">Dracunculus medinensis</name>
    <name type="common">Guinea worm</name>
    <dbReference type="NCBI Taxonomy" id="318479"/>
    <lineage>
        <taxon>Eukaryota</taxon>
        <taxon>Metazoa</taxon>
        <taxon>Ecdysozoa</taxon>
        <taxon>Nematoda</taxon>
        <taxon>Chromadorea</taxon>
        <taxon>Rhabditida</taxon>
        <taxon>Spirurina</taxon>
        <taxon>Dracunculoidea</taxon>
        <taxon>Dracunculidae</taxon>
        <taxon>Dracunculus</taxon>
    </lineage>
</organism>
<reference evidence="4" key="1">
    <citation type="submission" date="2017-02" db="UniProtKB">
        <authorList>
            <consortium name="WormBaseParasite"/>
        </authorList>
    </citation>
    <scope>IDENTIFICATION</scope>
</reference>
<reference evidence="1 3" key="2">
    <citation type="submission" date="2018-11" db="EMBL/GenBank/DDBJ databases">
        <authorList>
            <consortium name="Pathogen Informatics"/>
        </authorList>
    </citation>
    <scope>NUCLEOTIDE SEQUENCE [LARGE SCALE GENOMIC DNA]</scope>
</reference>
<dbReference type="PANTHER" id="PTHR47027:SF20">
    <property type="entry name" value="REVERSE TRANSCRIPTASE-LIKE PROTEIN WITH RNA-DIRECTED DNA POLYMERASE DOMAIN"/>
    <property type="match status" value="1"/>
</dbReference>
<keyword evidence="3" id="KW-1185">Reference proteome</keyword>
<dbReference type="EMBL" id="UYYG01000162">
    <property type="protein sequence ID" value="VDN53679.1"/>
    <property type="molecule type" value="Genomic_DNA"/>
</dbReference>
<accession>A0A0N4UQ54</accession>
<evidence type="ECO:0000313" key="2">
    <source>
        <dbReference type="Proteomes" id="UP000038040"/>
    </source>
</evidence>
<dbReference type="InterPro" id="IPR043502">
    <property type="entry name" value="DNA/RNA_pol_sf"/>
</dbReference>
<evidence type="ECO:0000313" key="1">
    <source>
        <dbReference type="EMBL" id="VDN53679.1"/>
    </source>
</evidence>
<protein>
    <submittedName>
        <fullName evidence="4">Reverse transcriptase domain-containing protein</fullName>
    </submittedName>
</protein>
<dbReference type="WBParaSite" id="DME_0001012201-mRNA-1">
    <property type="protein sequence ID" value="DME_0001012201-mRNA-1"/>
    <property type="gene ID" value="DME_0001012201"/>
</dbReference>
<dbReference type="OrthoDB" id="7480412at2759"/>
<evidence type="ECO:0000313" key="3">
    <source>
        <dbReference type="Proteomes" id="UP000274756"/>
    </source>
</evidence>
<gene>
    <name evidence="1" type="ORF">DME_LOCUS3652</name>
</gene>
<dbReference type="SUPFAM" id="SSF56672">
    <property type="entry name" value="DNA/RNA polymerases"/>
    <property type="match status" value="1"/>
</dbReference>
<name>A0A0N4UQ54_DRAME</name>
<dbReference type="Proteomes" id="UP000274756">
    <property type="component" value="Unassembled WGS sequence"/>
</dbReference>
<dbReference type="Proteomes" id="UP000038040">
    <property type="component" value="Unplaced"/>
</dbReference>
<proteinExistence type="predicted"/>